<feature type="transmembrane region" description="Helical" evidence="1">
    <location>
        <begin position="195"/>
        <end position="214"/>
    </location>
</feature>
<sequence length="228" mass="26482">MLRNNAEIFCWYIKNAKTVFVTYLILFWVLIPVIACVYTRGGIQDDSELVYTYSMYVMSIVVAMFGSVPLFISFQEVYKDAVYESIQIAGGFRESCIFAYHYVFSAIVLGVTSLIVRLVLLRVDEATDIWRCMGSYLVLVWLSMSVAHFVIHFTKAVYPVFVFVEIYAILCQIMNVGRESWLNAYSILDEAGSIWWKKLLVYALLGFFLEQIIWRRVGRRSDRINIKN</sequence>
<keyword evidence="3" id="KW-1185">Reference proteome</keyword>
<feature type="transmembrane region" description="Helical" evidence="1">
    <location>
        <begin position="156"/>
        <end position="175"/>
    </location>
</feature>
<dbReference type="AlphaFoldDB" id="A0A1G6ABJ1"/>
<proteinExistence type="predicted"/>
<feature type="transmembrane region" description="Helical" evidence="1">
    <location>
        <begin position="133"/>
        <end position="151"/>
    </location>
</feature>
<dbReference type="RefSeq" id="WP_090171676.1">
    <property type="nucleotide sequence ID" value="NZ_FMXR01000005.1"/>
</dbReference>
<evidence type="ECO:0000313" key="2">
    <source>
        <dbReference type="EMBL" id="SDB05772.1"/>
    </source>
</evidence>
<feature type="transmembrane region" description="Helical" evidence="1">
    <location>
        <begin position="95"/>
        <end position="121"/>
    </location>
</feature>
<gene>
    <name evidence="2" type="ORF">SAMN02910417_00392</name>
</gene>
<organism evidence="2 3">
    <name type="scientific">Eubacterium oxidoreducens</name>
    <dbReference type="NCBI Taxonomy" id="1732"/>
    <lineage>
        <taxon>Bacteria</taxon>
        <taxon>Bacillati</taxon>
        <taxon>Bacillota</taxon>
        <taxon>Clostridia</taxon>
        <taxon>Eubacteriales</taxon>
        <taxon>Eubacteriaceae</taxon>
        <taxon>Eubacterium</taxon>
    </lineage>
</organism>
<keyword evidence="1" id="KW-0812">Transmembrane</keyword>
<feature type="transmembrane region" description="Helical" evidence="1">
    <location>
        <begin position="20"/>
        <end position="41"/>
    </location>
</feature>
<protein>
    <submittedName>
        <fullName evidence="2">Uncharacterized protein</fullName>
    </submittedName>
</protein>
<feature type="transmembrane region" description="Helical" evidence="1">
    <location>
        <begin position="53"/>
        <end position="74"/>
    </location>
</feature>
<evidence type="ECO:0000313" key="3">
    <source>
        <dbReference type="Proteomes" id="UP000199228"/>
    </source>
</evidence>
<dbReference type="Proteomes" id="UP000199228">
    <property type="component" value="Unassembled WGS sequence"/>
</dbReference>
<accession>A0A1G6ABJ1</accession>
<keyword evidence="1" id="KW-1133">Transmembrane helix</keyword>
<reference evidence="2 3" key="1">
    <citation type="submission" date="2016-10" db="EMBL/GenBank/DDBJ databases">
        <authorList>
            <person name="de Groot N.N."/>
        </authorList>
    </citation>
    <scope>NUCLEOTIDE SEQUENCE [LARGE SCALE GENOMIC DNA]</scope>
    <source>
        <strain evidence="2 3">DSM 3217</strain>
    </source>
</reference>
<name>A0A1G6ABJ1_EUBOX</name>
<dbReference type="STRING" id="1732.SAMN02910417_00392"/>
<dbReference type="EMBL" id="FMXR01000005">
    <property type="protein sequence ID" value="SDB05772.1"/>
    <property type="molecule type" value="Genomic_DNA"/>
</dbReference>
<keyword evidence="1" id="KW-0472">Membrane</keyword>
<evidence type="ECO:0000256" key="1">
    <source>
        <dbReference type="SAM" id="Phobius"/>
    </source>
</evidence>